<protein>
    <recommendedName>
        <fullName evidence="6">Ion transport domain-containing protein</fullName>
    </recommendedName>
</protein>
<evidence type="ECO:0000259" key="6">
    <source>
        <dbReference type="Pfam" id="PF00520"/>
    </source>
</evidence>
<evidence type="ECO:0000256" key="3">
    <source>
        <dbReference type="ARBA" id="ARBA00022989"/>
    </source>
</evidence>
<dbReference type="PANTHER" id="PTHR46141:SF1">
    <property type="entry name" value="SODIUM LEAK CHANNEL NALCN"/>
    <property type="match status" value="1"/>
</dbReference>
<dbReference type="InterPro" id="IPR027359">
    <property type="entry name" value="Volt_channel_dom_sf"/>
</dbReference>
<dbReference type="Proteomes" id="UP000281553">
    <property type="component" value="Unassembled WGS sequence"/>
</dbReference>
<dbReference type="Pfam" id="PF00520">
    <property type="entry name" value="Ion_trans"/>
    <property type="match status" value="1"/>
</dbReference>
<dbReference type="GO" id="GO:0005261">
    <property type="term" value="F:monoatomic cation channel activity"/>
    <property type="evidence" value="ECO:0007669"/>
    <property type="project" value="InterPro"/>
</dbReference>
<evidence type="ECO:0000256" key="2">
    <source>
        <dbReference type="ARBA" id="ARBA00022692"/>
    </source>
</evidence>
<proteinExistence type="predicted"/>
<comment type="subcellular location">
    <subcellularLocation>
        <location evidence="1">Membrane</location>
        <topology evidence="1">Multi-pass membrane protein</topology>
    </subcellularLocation>
</comment>
<accession>A0A3P6PVR7</accession>
<feature type="transmembrane region" description="Helical" evidence="5">
    <location>
        <begin position="33"/>
        <end position="51"/>
    </location>
</feature>
<name>A0A3P6PVR7_DIBLA</name>
<keyword evidence="4 5" id="KW-0472">Membrane</keyword>
<dbReference type="OrthoDB" id="2984333at2759"/>
<keyword evidence="2 5" id="KW-0812">Transmembrane</keyword>
<evidence type="ECO:0000256" key="4">
    <source>
        <dbReference type="ARBA" id="ARBA00023136"/>
    </source>
</evidence>
<evidence type="ECO:0000256" key="5">
    <source>
        <dbReference type="SAM" id="Phobius"/>
    </source>
</evidence>
<dbReference type="PANTHER" id="PTHR46141">
    <property type="entry name" value="SODIUM LEAK CHANNEL NON-SELECTIVE PROTEIN"/>
    <property type="match status" value="1"/>
</dbReference>
<reference evidence="7 8" key="1">
    <citation type="submission" date="2018-11" db="EMBL/GenBank/DDBJ databases">
        <authorList>
            <consortium name="Pathogen Informatics"/>
        </authorList>
    </citation>
    <scope>NUCLEOTIDE SEQUENCE [LARGE SCALE GENOMIC DNA]</scope>
</reference>
<sequence length="69" mass="8030">MAIIFTLLFTIECVMKIIALTFNGYWQSKRNRFDMLVSILGLGWIIMHFSMRPTPVGFHWCIFALLFAG</sequence>
<dbReference type="InterPro" id="IPR005821">
    <property type="entry name" value="Ion_trans_dom"/>
</dbReference>
<dbReference type="Gene3D" id="1.20.120.350">
    <property type="entry name" value="Voltage-gated potassium channels. Chain C"/>
    <property type="match status" value="1"/>
</dbReference>
<feature type="transmembrane region" description="Helical" evidence="5">
    <location>
        <begin position="6"/>
        <end position="26"/>
    </location>
</feature>
<dbReference type="GO" id="GO:0005886">
    <property type="term" value="C:plasma membrane"/>
    <property type="evidence" value="ECO:0007669"/>
    <property type="project" value="TreeGrafter"/>
</dbReference>
<dbReference type="GO" id="GO:0032224">
    <property type="term" value="P:positive regulation of synaptic transmission, cholinergic"/>
    <property type="evidence" value="ECO:0007669"/>
    <property type="project" value="TreeGrafter"/>
</dbReference>
<keyword evidence="8" id="KW-1185">Reference proteome</keyword>
<keyword evidence="3 5" id="KW-1133">Transmembrane helix</keyword>
<gene>
    <name evidence="7" type="ORF">DILT_LOCUS1242</name>
</gene>
<evidence type="ECO:0000313" key="8">
    <source>
        <dbReference type="Proteomes" id="UP000281553"/>
    </source>
</evidence>
<feature type="domain" description="Ion transport" evidence="6">
    <location>
        <begin position="2"/>
        <end position="51"/>
    </location>
</feature>
<dbReference type="GO" id="GO:0032230">
    <property type="term" value="P:positive regulation of synaptic transmission, GABAergic"/>
    <property type="evidence" value="ECO:0007669"/>
    <property type="project" value="TreeGrafter"/>
</dbReference>
<dbReference type="InterPro" id="IPR028823">
    <property type="entry name" value="NALCN"/>
</dbReference>
<evidence type="ECO:0000256" key="1">
    <source>
        <dbReference type="ARBA" id="ARBA00004141"/>
    </source>
</evidence>
<dbReference type="EMBL" id="UYRU01007793">
    <property type="protein sequence ID" value="VDK41442.1"/>
    <property type="molecule type" value="Genomic_DNA"/>
</dbReference>
<dbReference type="AlphaFoldDB" id="A0A3P6PVR7"/>
<evidence type="ECO:0000313" key="7">
    <source>
        <dbReference type="EMBL" id="VDK41442.1"/>
    </source>
</evidence>
<organism evidence="7 8">
    <name type="scientific">Dibothriocephalus latus</name>
    <name type="common">Fish tapeworm</name>
    <name type="synonym">Diphyllobothrium latum</name>
    <dbReference type="NCBI Taxonomy" id="60516"/>
    <lineage>
        <taxon>Eukaryota</taxon>
        <taxon>Metazoa</taxon>
        <taxon>Spiralia</taxon>
        <taxon>Lophotrochozoa</taxon>
        <taxon>Platyhelminthes</taxon>
        <taxon>Cestoda</taxon>
        <taxon>Eucestoda</taxon>
        <taxon>Diphyllobothriidea</taxon>
        <taxon>Diphyllobothriidae</taxon>
        <taxon>Dibothriocephalus</taxon>
    </lineage>
</organism>